<keyword evidence="5" id="KW-0472">Membrane</keyword>
<sequence length="347" mass="35596">MANVWRGVGRWLITASTTLLSIAGLTALVVTLAGAHLGDVLTALYQGAAGSRYDIGNTLNRTTPLLLTGLGVAIAFRAKIWNIGGEGQFLVGAIAASAVGAYKLHNLPAPVLIPLVLVAGAFAGAAWGAVAGALRAWRGVPEVISTIMLNFVAAQLLSYLLHGPMQESTHAQPASEALPANAQLPVILSETTLHFGLYLALAAILVVTIYLFATPGGFALRVVGDNPDAARASGVNVALTQVSAMAWSGALCGLAGAIELSGKLGSLYENYAPGYGFTAVAVALLGRLNPWTIALSALFFGALSAGSGSMERSAHVSSVLIFVIQGATLLALLASQRIQAMRRSAAE</sequence>
<evidence type="ECO:0000256" key="5">
    <source>
        <dbReference type="ARBA" id="ARBA00023136"/>
    </source>
</evidence>
<comment type="subcellular location">
    <subcellularLocation>
        <location evidence="1">Cell membrane</location>
        <topology evidence="1">Multi-pass membrane protein</topology>
    </subcellularLocation>
</comment>
<evidence type="ECO:0000256" key="3">
    <source>
        <dbReference type="ARBA" id="ARBA00022692"/>
    </source>
</evidence>
<dbReference type="RefSeq" id="WP_119319644.1">
    <property type="nucleotide sequence ID" value="NZ_AP025739.1"/>
</dbReference>
<evidence type="ECO:0000256" key="1">
    <source>
        <dbReference type="ARBA" id="ARBA00004651"/>
    </source>
</evidence>
<dbReference type="GO" id="GO:0022857">
    <property type="term" value="F:transmembrane transporter activity"/>
    <property type="evidence" value="ECO:0007669"/>
    <property type="project" value="InterPro"/>
</dbReference>
<keyword evidence="3" id="KW-0812">Transmembrane</keyword>
<evidence type="ECO:0000256" key="4">
    <source>
        <dbReference type="ARBA" id="ARBA00022989"/>
    </source>
</evidence>
<evidence type="ECO:0000313" key="6">
    <source>
        <dbReference type="EMBL" id="BDI32648.1"/>
    </source>
</evidence>
<keyword evidence="2" id="KW-1003">Cell membrane</keyword>
<evidence type="ECO:0000313" key="7">
    <source>
        <dbReference type="Proteomes" id="UP000287394"/>
    </source>
</evidence>
<dbReference type="InterPro" id="IPR001851">
    <property type="entry name" value="ABC_transp_permease"/>
</dbReference>
<dbReference type="OrthoDB" id="9809785at2"/>
<dbReference type="KEGG" id="ccot:CCAX7_46990"/>
<reference evidence="6 7" key="1">
    <citation type="journal article" date="2019" name="Int. J. Syst. Evol. Microbiol.">
        <title>Capsulimonas corticalis gen. nov., sp. nov., an aerobic capsulated bacterium, of a novel bacterial order, Capsulimonadales ord. nov., of the class Armatimonadia of the phylum Armatimonadetes.</title>
        <authorList>
            <person name="Li J."/>
            <person name="Kudo C."/>
            <person name="Tonouchi A."/>
        </authorList>
    </citation>
    <scope>NUCLEOTIDE SEQUENCE [LARGE SCALE GENOMIC DNA]</scope>
    <source>
        <strain evidence="6 7">AX-7</strain>
    </source>
</reference>
<dbReference type="GO" id="GO:0005886">
    <property type="term" value="C:plasma membrane"/>
    <property type="evidence" value="ECO:0007669"/>
    <property type="project" value="UniProtKB-SubCell"/>
</dbReference>
<keyword evidence="4" id="KW-1133">Transmembrane helix</keyword>
<dbReference type="CDD" id="cd06580">
    <property type="entry name" value="TM_PBP1_transp_TpRbsC_like"/>
    <property type="match status" value="1"/>
</dbReference>
<accession>A0A402CQM0</accession>
<proteinExistence type="predicted"/>
<dbReference type="AlphaFoldDB" id="A0A402CQM0"/>
<keyword evidence="7" id="KW-1185">Reference proteome</keyword>
<evidence type="ECO:0000256" key="2">
    <source>
        <dbReference type="ARBA" id="ARBA00022475"/>
    </source>
</evidence>
<dbReference type="PANTHER" id="PTHR47089:SF1">
    <property type="entry name" value="GUANOSINE ABC TRANSPORTER PERMEASE PROTEIN NUPP"/>
    <property type="match status" value="1"/>
</dbReference>
<dbReference type="EMBL" id="AP025739">
    <property type="protein sequence ID" value="BDI32648.1"/>
    <property type="molecule type" value="Genomic_DNA"/>
</dbReference>
<name>A0A402CQM0_9BACT</name>
<dbReference type="Proteomes" id="UP000287394">
    <property type="component" value="Chromosome"/>
</dbReference>
<dbReference type="FunCoup" id="A0A402CQM0">
    <property type="interactions" value="152"/>
</dbReference>
<dbReference type="Pfam" id="PF02653">
    <property type="entry name" value="BPD_transp_2"/>
    <property type="match status" value="1"/>
</dbReference>
<organism evidence="6 7">
    <name type="scientific">Capsulimonas corticalis</name>
    <dbReference type="NCBI Taxonomy" id="2219043"/>
    <lineage>
        <taxon>Bacteria</taxon>
        <taxon>Bacillati</taxon>
        <taxon>Armatimonadota</taxon>
        <taxon>Armatimonadia</taxon>
        <taxon>Capsulimonadales</taxon>
        <taxon>Capsulimonadaceae</taxon>
        <taxon>Capsulimonas</taxon>
    </lineage>
</organism>
<dbReference type="PANTHER" id="PTHR47089">
    <property type="entry name" value="ABC TRANSPORTER, PERMEASE PROTEIN"/>
    <property type="match status" value="1"/>
</dbReference>
<protein>
    <submittedName>
        <fullName evidence="6">ABC transporter permease</fullName>
    </submittedName>
</protein>
<gene>
    <name evidence="6" type="ORF">CCAX7_46990</name>
</gene>